<dbReference type="SMART" id="SM00220">
    <property type="entry name" value="S_TKc"/>
    <property type="match status" value="1"/>
</dbReference>
<evidence type="ECO:0000313" key="10">
    <source>
        <dbReference type="Proteomes" id="UP000001845"/>
    </source>
</evidence>
<keyword evidence="10" id="KW-1185">Reference proteome</keyword>
<feature type="binding site" evidence="6">
    <location>
        <position position="48"/>
    </location>
    <ligand>
        <name>ATP</name>
        <dbReference type="ChEBI" id="CHEBI:30616"/>
    </ligand>
</feature>
<dbReference type="PANTHER" id="PTHR24345:SF0">
    <property type="entry name" value="CELL CYCLE SERINE_THREONINE-PROTEIN KINASE CDC5_MSD2"/>
    <property type="match status" value="1"/>
</dbReference>
<dbReference type="HOGENOM" id="CLU_000288_63_44_14"/>
<dbReference type="InterPro" id="IPR008271">
    <property type="entry name" value="Ser/Thr_kinase_AS"/>
</dbReference>
<dbReference type="Pfam" id="PF00069">
    <property type="entry name" value="Pkinase"/>
    <property type="match status" value="1"/>
</dbReference>
<keyword evidence="2 9" id="KW-0808">Transferase</keyword>
<keyword evidence="7" id="KW-1133">Transmembrane helix</keyword>
<dbReference type="PROSITE" id="PS00108">
    <property type="entry name" value="PROTEIN_KINASE_ST"/>
    <property type="match status" value="1"/>
</dbReference>
<dbReference type="eggNOG" id="COG0515">
    <property type="taxonomic scope" value="Bacteria"/>
</dbReference>
<dbReference type="OrthoDB" id="9788659at2"/>
<dbReference type="CDD" id="cd14014">
    <property type="entry name" value="STKc_PknB_like"/>
    <property type="match status" value="1"/>
</dbReference>
<organism evidence="9 10">
    <name type="scientific">Mycoplasma crocodyli (strain ATCC 51981 / MP145)</name>
    <dbReference type="NCBI Taxonomy" id="512564"/>
    <lineage>
        <taxon>Bacteria</taxon>
        <taxon>Bacillati</taxon>
        <taxon>Mycoplasmatota</taxon>
        <taxon>Mollicutes</taxon>
        <taxon>Mycoplasmataceae</taxon>
        <taxon>Mycoplasma</taxon>
    </lineage>
</organism>
<keyword evidence="5 6" id="KW-0067">ATP-binding</keyword>
<dbReference type="PANTHER" id="PTHR24345">
    <property type="entry name" value="SERINE/THREONINE-PROTEIN KINASE PLK"/>
    <property type="match status" value="1"/>
</dbReference>
<dbReference type="GO" id="GO:0005524">
    <property type="term" value="F:ATP binding"/>
    <property type="evidence" value="ECO:0007669"/>
    <property type="project" value="UniProtKB-UniRule"/>
</dbReference>
<feature type="transmembrane region" description="Helical" evidence="7">
    <location>
        <begin position="20"/>
        <end position="38"/>
    </location>
</feature>
<dbReference type="STRING" id="512564.MCRO_0283"/>
<reference evidence="10" key="1">
    <citation type="submission" date="2010-03" db="EMBL/GenBank/DDBJ databases">
        <title>The complete genome of Mycoplasma crocodyli MP145.</title>
        <authorList>
            <person name="Glass J.I."/>
            <person name="Durkin A.S."/>
            <person name="Hostetler J."/>
            <person name="Jackson J."/>
            <person name="Johnson J."/>
            <person name="May M.A."/>
            <person name="Paralanov V."/>
            <person name="Radune D."/>
            <person name="Szczypinski B."/>
            <person name="Brown D.R."/>
        </authorList>
    </citation>
    <scope>NUCLEOTIDE SEQUENCE [LARGE SCALE GENOMIC DNA]</scope>
    <source>
        <strain evidence="10">ATCC 51981 / MP145</strain>
    </source>
</reference>
<evidence type="ECO:0000256" key="2">
    <source>
        <dbReference type="ARBA" id="ARBA00022679"/>
    </source>
</evidence>
<name>D5E592_MYCCM</name>
<accession>D5E592</accession>
<evidence type="ECO:0000256" key="6">
    <source>
        <dbReference type="PROSITE-ProRule" id="PRU10141"/>
    </source>
</evidence>
<dbReference type="RefSeq" id="WP_013054802.1">
    <property type="nucleotide sequence ID" value="NC_014014.1"/>
</dbReference>
<keyword evidence="7" id="KW-0472">Membrane</keyword>
<evidence type="ECO:0000259" key="8">
    <source>
        <dbReference type="PROSITE" id="PS50011"/>
    </source>
</evidence>
<reference key="2">
    <citation type="submission" date="2010-03" db="EMBL/GenBank/DDBJ databases">
        <authorList>
            <person name="Ma Z."/>
            <person name="Wang X."/>
            <person name="Liu H."/>
        </authorList>
    </citation>
    <scope>NUCLEOTIDE SEQUENCE</scope>
    <source>
        <strain>MP145</strain>
    </source>
</reference>
<keyword evidence="1" id="KW-0723">Serine/threonine-protein kinase</keyword>
<keyword evidence="3 6" id="KW-0547">Nucleotide-binding</keyword>
<evidence type="ECO:0000256" key="5">
    <source>
        <dbReference type="ARBA" id="ARBA00022840"/>
    </source>
</evidence>
<dbReference type="KEGG" id="mcd:MCRO_0283"/>
<keyword evidence="7" id="KW-0812">Transmembrane</keyword>
<keyword evidence="4 9" id="KW-0418">Kinase</keyword>
<dbReference type="EMBL" id="CP001991">
    <property type="protein sequence ID" value="ADE20026.1"/>
    <property type="molecule type" value="Genomic_DNA"/>
</dbReference>
<dbReference type="InterPro" id="IPR000719">
    <property type="entry name" value="Prot_kinase_dom"/>
</dbReference>
<dbReference type="AlphaFoldDB" id="D5E592"/>
<feature type="domain" description="Protein kinase" evidence="8">
    <location>
        <begin position="18"/>
        <end position="277"/>
    </location>
</feature>
<evidence type="ECO:0000256" key="1">
    <source>
        <dbReference type="ARBA" id="ARBA00022527"/>
    </source>
</evidence>
<dbReference type="SUPFAM" id="SSF56112">
    <property type="entry name" value="Protein kinase-like (PK-like)"/>
    <property type="match status" value="1"/>
</dbReference>
<dbReference type="InterPro" id="IPR017441">
    <property type="entry name" value="Protein_kinase_ATP_BS"/>
</dbReference>
<sequence length="323" mass="37887">MNDYKHFPPSWSNVYKDYKVLKVLGIGGMAIVYLVETLDKNKYHFALKYRKQDNNNDNLLRFRNELFLHKKINSKNFPYIVDEYINAFNEQYFVMEYIEGKTLKEIIKENRFIETRIAIMYARQIANGISKIHNLGIIHRDIKSENIMITNDQKIKIIDLGISFDTSKSVNNVPNSVCTSYYNAPETIENSNNISNAVDIYSLGILIYEMLTGKYPFKGSTPIETILMHKRYRMPSLRNIKGVSETLEMIINKATAKNPNDRYCCIFDFNKDLETYLKIEYLSKNLPSQRKSKNSKIMLYFLWYSISIMFLIIVVILLSMINK</sequence>
<dbReference type="EC" id="2.7.11.1" evidence="9"/>
<evidence type="ECO:0000313" key="9">
    <source>
        <dbReference type="EMBL" id="ADE20026.1"/>
    </source>
</evidence>
<feature type="transmembrane region" description="Helical" evidence="7">
    <location>
        <begin position="297"/>
        <end position="321"/>
    </location>
</feature>
<evidence type="ECO:0000256" key="7">
    <source>
        <dbReference type="SAM" id="Phobius"/>
    </source>
</evidence>
<dbReference type="GO" id="GO:0004674">
    <property type="term" value="F:protein serine/threonine kinase activity"/>
    <property type="evidence" value="ECO:0007669"/>
    <property type="project" value="UniProtKB-KW"/>
</dbReference>
<reference evidence="9 10" key="3">
    <citation type="journal article" date="2011" name="J. Bacteriol.">
        <title>Genome sequences of Mycoplasma alligatoris A21JP2T and Mycoplasma crocodyli MP145T.</title>
        <authorList>
            <person name="Brown D.R."/>
            <person name="Farmerie W.G."/>
            <person name="May M."/>
            <person name="Benders G.A."/>
            <person name="Durkin A.S."/>
            <person name="Hlavinka K."/>
            <person name="Hostetler J."/>
            <person name="Jackson J."/>
            <person name="Johnson J."/>
            <person name="Miller R.H."/>
            <person name="Paralanov V."/>
            <person name="Radune D."/>
            <person name="Szczypinski B."/>
            <person name="Glass J.I."/>
        </authorList>
    </citation>
    <scope>NUCLEOTIDE SEQUENCE [LARGE SCALE GENOMIC DNA]</scope>
    <source>
        <strain evidence="10">ATCC 51981 / MP145</strain>
    </source>
</reference>
<dbReference type="Proteomes" id="UP000001845">
    <property type="component" value="Chromosome"/>
</dbReference>
<dbReference type="Gene3D" id="1.10.510.10">
    <property type="entry name" value="Transferase(Phosphotransferase) domain 1"/>
    <property type="match status" value="1"/>
</dbReference>
<evidence type="ECO:0000256" key="4">
    <source>
        <dbReference type="ARBA" id="ARBA00022777"/>
    </source>
</evidence>
<dbReference type="PROSITE" id="PS50011">
    <property type="entry name" value="PROTEIN_KINASE_DOM"/>
    <property type="match status" value="1"/>
</dbReference>
<dbReference type="PROSITE" id="PS00107">
    <property type="entry name" value="PROTEIN_KINASE_ATP"/>
    <property type="match status" value="1"/>
</dbReference>
<protein>
    <submittedName>
        <fullName evidence="9">Serine/threonine-protein kinase</fullName>
        <ecNumber evidence="9">2.7.11.1</ecNumber>
    </submittedName>
</protein>
<proteinExistence type="predicted"/>
<gene>
    <name evidence="9" type="primary">prkC_1</name>
    <name evidence="9" type="ordered locus">MCRO_0283</name>
</gene>
<evidence type="ECO:0000256" key="3">
    <source>
        <dbReference type="ARBA" id="ARBA00022741"/>
    </source>
</evidence>
<dbReference type="InterPro" id="IPR011009">
    <property type="entry name" value="Kinase-like_dom_sf"/>
</dbReference>